<protein>
    <submittedName>
        <fullName evidence="2">Uncharacterized protein</fullName>
    </submittedName>
</protein>
<feature type="compositionally biased region" description="Basic and acidic residues" evidence="1">
    <location>
        <begin position="211"/>
        <end position="224"/>
    </location>
</feature>
<evidence type="ECO:0000313" key="3">
    <source>
        <dbReference type="Proteomes" id="UP001159363"/>
    </source>
</evidence>
<gene>
    <name evidence="2" type="ORF">PR048_020223</name>
</gene>
<evidence type="ECO:0000256" key="1">
    <source>
        <dbReference type="SAM" id="MobiDB-lite"/>
    </source>
</evidence>
<comment type="caution">
    <text evidence="2">The sequence shown here is derived from an EMBL/GenBank/DDBJ whole genome shotgun (WGS) entry which is preliminary data.</text>
</comment>
<proteinExistence type="predicted"/>
<dbReference type="Proteomes" id="UP001159363">
    <property type="component" value="Chromosome 6"/>
</dbReference>
<organism evidence="2 3">
    <name type="scientific">Dryococelus australis</name>
    <dbReference type="NCBI Taxonomy" id="614101"/>
    <lineage>
        <taxon>Eukaryota</taxon>
        <taxon>Metazoa</taxon>
        <taxon>Ecdysozoa</taxon>
        <taxon>Arthropoda</taxon>
        <taxon>Hexapoda</taxon>
        <taxon>Insecta</taxon>
        <taxon>Pterygota</taxon>
        <taxon>Neoptera</taxon>
        <taxon>Polyneoptera</taxon>
        <taxon>Phasmatodea</taxon>
        <taxon>Verophasmatodea</taxon>
        <taxon>Anareolatae</taxon>
        <taxon>Phasmatidae</taxon>
        <taxon>Eurycanthinae</taxon>
        <taxon>Dryococelus</taxon>
    </lineage>
</organism>
<name>A0ABQ9H5P4_9NEOP</name>
<keyword evidence="3" id="KW-1185">Reference proteome</keyword>
<accession>A0ABQ9H5P4</accession>
<evidence type="ECO:0000313" key="2">
    <source>
        <dbReference type="EMBL" id="KAJ8879615.1"/>
    </source>
</evidence>
<sequence>MSEMPADLQLPDNSSSFYTPAKLTFSDLIYTVQHHNGKNYSLARKSDEALGMRASAVRIAPSVLDLRRAAPIHNLNCLNICLKIIARVYDSNPRLPYQGNQRLSRTWDHGHDHLHPIWRLKCPIEPSWLMVRSDSKPGAHVCETEREREGAREEIVSALDDAVAPSPSDRAASHLIKATKRDESTHPRGARSSSLGCAVILRALEEKVNVTDNLKRKGQTENEHNNNGANESRRRPRYRESTTQPNHVNTVLYVIRNTGSATIHARKDPFPWLFSIRSAAGPELTVVGVRTSPWQRGFQATPSTPPAILPTLSPFQPNRLHKYIIAFHSERAESVMEIEHVYVRQIGRHDWRGRGGVVVRLLTSHLGEPGSLPDFHMWESCRRMPLVGVFSRRSPVCPILSFLRCSILISLHPHRLSRPRC</sequence>
<dbReference type="EMBL" id="JARBHB010000007">
    <property type="protein sequence ID" value="KAJ8879615.1"/>
    <property type="molecule type" value="Genomic_DNA"/>
</dbReference>
<reference evidence="2 3" key="1">
    <citation type="submission" date="2023-02" db="EMBL/GenBank/DDBJ databases">
        <title>LHISI_Scaffold_Assembly.</title>
        <authorList>
            <person name="Stuart O.P."/>
            <person name="Cleave R."/>
            <person name="Magrath M.J.L."/>
            <person name="Mikheyev A.S."/>
        </authorList>
    </citation>
    <scope>NUCLEOTIDE SEQUENCE [LARGE SCALE GENOMIC DNA]</scope>
    <source>
        <strain evidence="2">Daus_M_001</strain>
        <tissue evidence="2">Leg muscle</tissue>
    </source>
</reference>
<feature type="region of interest" description="Disordered" evidence="1">
    <location>
        <begin position="211"/>
        <end position="244"/>
    </location>
</feature>